<dbReference type="InterPro" id="IPR038765">
    <property type="entry name" value="Papain-like_cys_pep_sf"/>
</dbReference>
<evidence type="ECO:0000256" key="7">
    <source>
        <dbReference type="ARBA" id="ARBA00073264"/>
    </source>
</evidence>
<gene>
    <name evidence="10" type="primary">ufsp2</name>
    <name evidence="10" type="ORF">NPIL_34351</name>
</gene>
<reference evidence="10" key="1">
    <citation type="submission" date="2020-08" db="EMBL/GenBank/DDBJ databases">
        <title>Multicomponent nature underlies the extraordinary mechanical properties of spider dragline silk.</title>
        <authorList>
            <person name="Kono N."/>
            <person name="Nakamura H."/>
            <person name="Mori M."/>
            <person name="Yoshida Y."/>
            <person name="Ohtoshi R."/>
            <person name="Malay A.D."/>
            <person name="Moran D.A.P."/>
            <person name="Tomita M."/>
            <person name="Numata K."/>
            <person name="Arakawa K."/>
        </authorList>
    </citation>
    <scope>NUCLEOTIDE SEQUENCE</scope>
</reference>
<dbReference type="InterPro" id="IPR049387">
    <property type="entry name" value="UFSP2-like_2nd"/>
</dbReference>
<accession>A0A8X6N9E8</accession>
<dbReference type="AlphaFoldDB" id="A0A8X6N9E8"/>
<dbReference type="GO" id="GO:0006508">
    <property type="term" value="P:proteolysis"/>
    <property type="evidence" value="ECO:0007669"/>
    <property type="project" value="UniProtKB-KW"/>
</dbReference>
<dbReference type="PANTHER" id="PTHR48153:SF2">
    <property type="entry name" value="UFM1-SPECIFIC PROTEASE 2"/>
    <property type="match status" value="1"/>
</dbReference>
<dbReference type="InterPro" id="IPR012462">
    <property type="entry name" value="UFSP1/2_DUB_cat"/>
</dbReference>
<dbReference type="SUPFAM" id="SSF54001">
    <property type="entry name" value="Cysteine proteinases"/>
    <property type="match status" value="1"/>
</dbReference>
<dbReference type="FunFam" id="3.90.70.130:FF:000001">
    <property type="entry name" value="Probable Ufm1-specific protease 2"/>
    <property type="match status" value="1"/>
</dbReference>
<comment type="caution">
    <text evidence="10">The sequence shown here is derived from an EMBL/GenBank/DDBJ whole genome shotgun (WGS) entry which is preliminary data.</text>
</comment>
<protein>
    <recommendedName>
        <fullName evidence="7">Probable Ufm1-specific protease 2</fullName>
    </recommendedName>
</protein>
<evidence type="ECO:0000256" key="2">
    <source>
        <dbReference type="ARBA" id="ARBA00022670"/>
    </source>
</evidence>
<sequence length="580" mass="65693">MECQAKKILLSNKVKKNFSFTNESLGYVIGWETEAEIFCMGISASNEHLLLGLEVVGFFCQVDRDLAANEFLAVCEQKFGTLQLDLENPVVLFIQKEKEDNGVNITAKLYSSYYGTLADLNISNIDQNSSILVRARGQVPLIIEIASDLETLKENVELSVEKLRTIFQSRVVAFILQNSCHILHSFQESSDLSVKELLKIVAENESNETVKAKNKMKRKCPVNFNILMQTSGEAAFENNFNHSVVIHCQRREFRCVSLSIPIDVIVVGHESSSTSAVYKLLQNAIDQQLVKISQCLLTHIKSLEDMLPVPHHFYPDIWEFPVTLIYPSNKTDKELESCRKELHKQLLLSMDRPFLKKQNAYDFSLTSSFGHLINPHEGLNTSGVVGGKRAIVYGKYSYHHYMQDRMNDNGWGCAYRSLQTIISWFNYQGYTNRSIPTHTEIQEALVAVGDKPQSFVGSKKWIGSQEVSFCLDHLLQIQSKIMFVSSGAELANRGRELFNHFRDQGTPVMIGGGVLAHTIIGVDFNQDTGDLKFLILDPHYTGSEDLHVILNKGWCGWKGVQFWDETAFYNLCLPQRPLEI</sequence>
<dbReference type="GO" id="GO:0071567">
    <property type="term" value="F:deUFMylase activity"/>
    <property type="evidence" value="ECO:0007669"/>
    <property type="project" value="TreeGrafter"/>
</dbReference>
<dbReference type="OrthoDB" id="417506at2759"/>
<comment type="function">
    <text evidence="6">Thiol protease which recognizes and hydrolyzes the peptide bond at the C-terminal Gly of UFM1, a ubiquitin-like modifier protein bound to a number of target proteins. Does not hydrolyze SUMO1 or ISG15 ubiquitin-like proteins.</text>
</comment>
<name>A0A8X6N9E8_NEPPI</name>
<feature type="domain" description="UFSP1/2/DUB catalytic" evidence="8">
    <location>
        <begin position="388"/>
        <end position="572"/>
    </location>
</feature>
<evidence type="ECO:0000313" key="11">
    <source>
        <dbReference type="Proteomes" id="UP000887013"/>
    </source>
</evidence>
<organism evidence="10 11">
    <name type="scientific">Nephila pilipes</name>
    <name type="common">Giant wood spider</name>
    <name type="synonym">Nephila maculata</name>
    <dbReference type="NCBI Taxonomy" id="299642"/>
    <lineage>
        <taxon>Eukaryota</taxon>
        <taxon>Metazoa</taxon>
        <taxon>Ecdysozoa</taxon>
        <taxon>Arthropoda</taxon>
        <taxon>Chelicerata</taxon>
        <taxon>Arachnida</taxon>
        <taxon>Araneae</taxon>
        <taxon>Araneomorphae</taxon>
        <taxon>Entelegynae</taxon>
        <taxon>Araneoidea</taxon>
        <taxon>Nephilidae</taxon>
        <taxon>Nephila</taxon>
    </lineage>
</organism>
<dbReference type="GO" id="GO:0005634">
    <property type="term" value="C:nucleus"/>
    <property type="evidence" value="ECO:0007669"/>
    <property type="project" value="TreeGrafter"/>
</dbReference>
<dbReference type="EMBL" id="BMAW01006936">
    <property type="protein sequence ID" value="GFT01323.1"/>
    <property type="molecule type" value="Genomic_DNA"/>
</dbReference>
<evidence type="ECO:0000256" key="4">
    <source>
        <dbReference type="ARBA" id="ARBA00022801"/>
    </source>
</evidence>
<evidence type="ECO:0000256" key="6">
    <source>
        <dbReference type="ARBA" id="ARBA00057559"/>
    </source>
</evidence>
<proteinExistence type="inferred from homology"/>
<evidence type="ECO:0000256" key="5">
    <source>
        <dbReference type="ARBA" id="ARBA00022807"/>
    </source>
</evidence>
<dbReference type="PANTHER" id="PTHR48153">
    <property type="entry name" value="UFM1-SPECIFIC PROTEASE 2"/>
    <property type="match status" value="1"/>
</dbReference>
<keyword evidence="5" id="KW-0788">Thiol protease</keyword>
<comment type="similarity">
    <text evidence="1">Belongs to the peptidase C78 family.</text>
</comment>
<evidence type="ECO:0000259" key="8">
    <source>
        <dbReference type="Pfam" id="PF07910"/>
    </source>
</evidence>
<keyword evidence="4" id="KW-0378">Hydrolase</keyword>
<keyword evidence="11" id="KW-1185">Reference proteome</keyword>
<evidence type="ECO:0000259" key="9">
    <source>
        <dbReference type="Pfam" id="PF20908"/>
    </source>
</evidence>
<evidence type="ECO:0000256" key="1">
    <source>
        <dbReference type="ARBA" id="ARBA00008552"/>
    </source>
</evidence>
<feature type="domain" description="UFSP2 second" evidence="9">
    <location>
        <begin position="160"/>
        <end position="364"/>
    </location>
</feature>
<dbReference type="Proteomes" id="UP000887013">
    <property type="component" value="Unassembled WGS sequence"/>
</dbReference>
<dbReference type="Gene3D" id="3.90.70.130">
    <property type="match status" value="1"/>
</dbReference>
<keyword evidence="2 10" id="KW-0645">Protease</keyword>
<dbReference type="Pfam" id="PF20908">
    <property type="entry name" value="UfSP2_N"/>
    <property type="match status" value="1"/>
</dbReference>
<dbReference type="GO" id="GO:0005783">
    <property type="term" value="C:endoplasmic reticulum"/>
    <property type="evidence" value="ECO:0007669"/>
    <property type="project" value="TreeGrafter"/>
</dbReference>
<dbReference type="Pfam" id="PF07910">
    <property type="entry name" value="Peptidase_C78"/>
    <property type="match status" value="1"/>
</dbReference>
<keyword evidence="3" id="KW-0833">Ubl conjugation pathway</keyword>
<evidence type="ECO:0000256" key="3">
    <source>
        <dbReference type="ARBA" id="ARBA00022786"/>
    </source>
</evidence>
<evidence type="ECO:0000313" key="10">
    <source>
        <dbReference type="EMBL" id="GFT01323.1"/>
    </source>
</evidence>